<dbReference type="InterPro" id="IPR029056">
    <property type="entry name" value="Ribokinase-like"/>
</dbReference>
<comment type="function">
    <text evidence="10">Catalyzes the phosphorylation of 2-keto-3-deoxygluconate (KDG) to produce 2-keto-3-deoxy-6-phosphogluconate (KDPG).</text>
</comment>
<dbReference type="GO" id="GO:0006974">
    <property type="term" value="P:DNA damage response"/>
    <property type="evidence" value="ECO:0007669"/>
    <property type="project" value="TreeGrafter"/>
</dbReference>
<keyword evidence="6" id="KW-0119">Carbohydrate metabolism</keyword>
<comment type="similarity">
    <text evidence="1">Belongs to the carbohydrate kinase PfkB family.</text>
</comment>
<evidence type="ECO:0000256" key="6">
    <source>
        <dbReference type="ARBA" id="ARBA00023277"/>
    </source>
</evidence>
<evidence type="ECO:0000259" key="15">
    <source>
        <dbReference type="Pfam" id="PF00294"/>
    </source>
</evidence>
<keyword evidence="4 16" id="KW-0418">Kinase</keyword>
<name>A0A1H0RCN4_9BURK</name>
<proteinExistence type="inferred from homology"/>
<dbReference type="GO" id="GO:0042840">
    <property type="term" value="P:D-glucuronate catabolic process"/>
    <property type="evidence" value="ECO:0007669"/>
    <property type="project" value="TreeGrafter"/>
</dbReference>
<dbReference type="EC" id="2.7.1.45" evidence="11"/>
<dbReference type="PANTHER" id="PTHR43085">
    <property type="entry name" value="HEXOKINASE FAMILY MEMBER"/>
    <property type="match status" value="1"/>
</dbReference>
<dbReference type="InterPro" id="IPR011611">
    <property type="entry name" value="PfkB_dom"/>
</dbReference>
<dbReference type="PROSITE" id="PS00584">
    <property type="entry name" value="PFKB_KINASES_2"/>
    <property type="match status" value="1"/>
</dbReference>
<dbReference type="Pfam" id="PF00294">
    <property type="entry name" value="PfkB"/>
    <property type="match status" value="1"/>
</dbReference>
<gene>
    <name evidence="16" type="ORF">SAMN04489708_1103</name>
</gene>
<feature type="domain" description="Carbohydrate kinase PfkB" evidence="15">
    <location>
        <begin position="3"/>
        <end position="299"/>
    </location>
</feature>
<evidence type="ECO:0000256" key="8">
    <source>
        <dbReference type="ARBA" id="ARBA00044254"/>
    </source>
</evidence>
<evidence type="ECO:0000256" key="14">
    <source>
        <dbReference type="ARBA" id="ARBA00080545"/>
    </source>
</evidence>
<evidence type="ECO:0000256" key="1">
    <source>
        <dbReference type="ARBA" id="ARBA00010688"/>
    </source>
</evidence>
<dbReference type="SUPFAM" id="SSF53613">
    <property type="entry name" value="Ribokinase-like"/>
    <property type="match status" value="1"/>
</dbReference>
<evidence type="ECO:0000313" key="16">
    <source>
        <dbReference type="EMBL" id="SDP27201.1"/>
    </source>
</evidence>
<dbReference type="GO" id="GO:0005524">
    <property type="term" value="F:ATP binding"/>
    <property type="evidence" value="ECO:0007669"/>
    <property type="project" value="UniProtKB-KW"/>
</dbReference>
<dbReference type="PANTHER" id="PTHR43085:SF15">
    <property type="entry name" value="2-DEHYDRO-3-DEOXYGLUCONOKINASE"/>
    <property type="match status" value="1"/>
</dbReference>
<sequence length="310" mass="33231">MKIALFGECMLELRGEAFGTMAQSFGGDTLNAAVYLARSSRREALAVCYATALGTDAFSDGMVSRWHAEGLDTGLVRRLPDRSPGLYMISVDAQGERQFAYWRKDSAATAYFGAGSTPLEASAGELDALYFSGISLAILPPEGRQRLFSLAAEVKRHGGRVIFDNNYRPRLWASAAQAREAFASAYAMADIALVTIDDEQALHADLPHEEAVRRSLALPVPEVVLKRGALPTLVRHGAAMAEVPAIPIARVVDTTAAGDSFAGAYLAQRLTGASTEASARAGNRMAAAVIQHQGAIIPRDAMEEFQRRGE</sequence>
<keyword evidence="2" id="KW-0808">Transferase</keyword>
<dbReference type="EMBL" id="FNJL01000010">
    <property type="protein sequence ID" value="SDP27201.1"/>
    <property type="molecule type" value="Genomic_DNA"/>
</dbReference>
<dbReference type="FunFam" id="3.40.1190.20:FF:000011">
    <property type="entry name" value="2-dehydro-3-deoxygluconokinase, putative"/>
    <property type="match status" value="1"/>
</dbReference>
<dbReference type="GO" id="GO:0008673">
    <property type="term" value="F:2-dehydro-3-deoxygluconokinase activity"/>
    <property type="evidence" value="ECO:0007669"/>
    <property type="project" value="UniProtKB-EC"/>
</dbReference>
<evidence type="ECO:0000256" key="7">
    <source>
        <dbReference type="ARBA" id="ARBA00043951"/>
    </source>
</evidence>
<dbReference type="GO" id="GO:0005829">
    <property type="term" value="C:cytosol"/>
    <property type="evidence" value="ECO:0007669"/>
    <property type="project" value="TreeGrafter"/>
</dbReference>
<keyword evidence="5" id="KW-0067">ATP-binding</keyword>
<evidence type="ECO:0000256" key="3">
    <source>
        <dbReference type="ARBA" id="ARBA00022741"/>
    </source>
</evidence>
<dbReference type="InterPro" id="IPR050306">
    <property type="entry name" value="PfkB_Carbo_kinase"/>
</dbReference>
<evidence type="ECO:0000256" key="11">
    <source>
        <dbReference type="ARBA" id="ARBA00066369"/>
    </source>
</evidence>
<dbReference type="GO" id="GO:0019698">
    <property type="term" value="P:D-galacturonate catabolic process"/>
    <property type="evidence" value="ECO:0007669"/>
    <property type="project" value="TreeGrafter"/>
</dbReference>
<comment type="pathway">
    <text evidence="7">Carbohydrate acid metabolism; 2-dehydro-3-deoxy-D-gluconate degradation; D-glyceraldehyde 3-phosphate and pyruvate from 2-dehydro-3-deoxy-D-gluconate: step 1/2.</text>
</comment>
<reference evidence="17" key="1">
    <citation type="submission" date="2016-10" db="EMBL/GenBank/DDBJ databases">
        <authorList>
            <person name="Varghese N."/>
            <person name="Submissions S."/>
        </authorList>
    </citation>
    <scope>NUCLEOTIDE SEQUENCE [LARGE SCALE GENOMIC DNA]</scope>
    <source>
        <strain evidence="17">DSM 17101</strain>
    </source>
</reference>
<evidence type="ECO:0000256" key="5">
    <source>
        <dbReference type="ARBA" id="ARBA00022840"/>
    </source>
</evidence>
<evidence type="ECO:0000256" key="12">
    <source>
        <dbReference type="ARBA" id="ARBA00067931"/>
    </source>
</evidence>
<keyword evidence="3" id="KW-0547">Nucleotide-binding</keyword>
<accession>A0A1H0RCN4</accession>
<keyword evidence="17" id="KW-1185">Reference proteome</keyword>
<dbReference type="RefSeq" id="WP_092834442.1">
    <property type="nucleotide sequence ID" value="NZ_FNJL01000010.1"/>
</dbReference>
<evidence type="ECO:0000256" key="13">
    <source>
        <dbReference type="ARBA" id="ARBA00075711"/>
    </source>
</evidence>
<organism evidence="16 17">
    <name type="scientific">Paracidovorax cattleyae</name>
    <dbReference type="NCBI Taxonomy" id="80868"/>
    <lineage>
        <taxon>Bacteria</taxon>
        <taxon>Pseudomonadati</taxon>
        <taxon>Pseudomonadota</taxon>
        <taxon>Betaproteobacteria</taxon>
        <taxon>Burkholderiales</taxon>
        <taxon>Comamonadaceae</taxon>
        <taxon>Paracidovorax</taxon>
    </lineage>
</organism>
<dbReference type="Gene3D" id="3.40.1190.20">
    <property type="match status" value="1"/>
</dbReference>
<dbReference type="Proteomes" id="UP000199317">
    <property type="component" value="Unassembled WGS sequence"/>
</dbReference>
<evidence type="ECO:0000313" key="17">
    <source>
        <dbReference type="Proteomes" id="UP000199317"/>
    </source>
</evidence>
<evidence type="ECO:0000256" key="2">
    <source>
        <dbReference type="ARBA" id="ARBA00022679"/>
    </source>
</evidence>
<evidence type="ECO:0000256" key="4">
    <source>
        <dbReference type="ARBA" id="ARBA00022777"/>
    </source>
</evidence>
<dbReference type="OrthoDB" id="9795789at2"/>
<dbReference type="CDD" id="cd01166">
    <property type="entry name" value="KdgK"/>
    <property type="match status" value="1"/>
</dbReference>
<evidence type="ECO:0000256" key="10">
    <source>
        <dbReference type="ARBA" id="ARBA00054997"/>
    </source>
</evidence>
<protein>
    <recommendedName>
        <fullName evidence="12">2-dehydro-3-deoxygluconokinase</fullName>
        <ecNumber evidence="11">2.7.1.45</ecNumber>
    </recommendedName>
    <alternativeName>
        <fullName evidence="13">2-keto-3-deoxygluconokinase</fullName>
    </alternativeName>
    <alternativeName>
        <fullName evidence="14">3-deoxy-2-oxo-D-gluconate kinase</fullName>
    </alternativeName>
    <alternativeName>
        <fullName evidence="8">KDG kinase</fullName>
    </alternativeName>
</protein>
<comment type="catalytic activity">
    <reaction evidence="9">
        <text>2-dehydro-3-deoxy-D-gluconate + ATP = 2-dehydro-3-deoxy-6-phospho-D-gluconate + ADP + H(+)</text>
        <dbReference type="Rhea" id="RHEA:14797"/>
        <dbReference type="ChEBI" id="CHEBI:15378"/>
        <dbReference type="ChEBI" id="CHEBI:30616"/>
        <dbReference type="ChEBI" id="CHEBI:57569"/>
        <dbReference type="ChEBI" id="CHEBI:57990"/>
        <dbReference type="ChEBI" id="CHEBI:456216"/>
        <dbReference type="EC" id="2.7.1.45"/>
    </reaction>
</comment>
<evidence type="ECO:0000256" key="9">
    <source>
        <dbReference type="ARBA" id="ARBA00050729"/>
    </source>
</evidence>
<dbReference type="InterPro" id="IPR002173">
    <property type="entry name" value="Carboh/pur_kinase_PfkB_CS"/>
</dbReference>
<dbReference type="AlphaFoldDB" id="A0A1H0RCN4"/>